<keyword evidence="20" id="KW-1185">Reference proteome</keyword>
<dbReference type="InterPro" id="IPR044066">
    <property type="entry name" value="TRIAD_supradom"/>
</dbReference>
<evidence type="ECO:0000256" key="8">
    <source>
        <dbReference type="ARBA" id="ARBA00022771"/>
    </source>
</evidence>
<dbReference type="InterPro" id="IPR047557">
    <property type="entry name" value="Rcat_RBR_HOIL1"/>
</dbReference>
<dbReference type="SMART" id="SM01052">
    <property type="entry name" value="CAP_GLY"/>
    <property type="match status" value="1"/>
</dbReference>
<feature type="region of interest" description="Disordered" evidence="13">
    <location>
        <begin position="1522"/>
        <end position="1545"/>
    </location>
</feature>
<dbReference type="SUPFAM" id="SSF57850">
    <property type="entry name" value="RING/U-box"/>
    <property type="match status" value="3"/>
</dbReference>
<evidence type="ECO:0000259" key="18">
    <source>
        <dbReference type="PROSITE" id="PS51873"/>
    </source>
</evidence>
<feature type="compositionally biased region" description="Basic and acidic residues" evidence="13">
    <location>
        <begin position="1535"/>
        <end position="1545"/>
    </location>
</feature>
<dbReference type="InterPro" id="IPR017907">
    <property type="entry name" value="Znf_RING_CS"/>
</dbReference>
<feature type="region of interest" description="Disordered" evidence="13">
    <location>
        <begin position="497"/>
        <end position="524"/>
    </location>
</feature>
<dbReference type="Pfam" id="PF13445">
    <property type="entry name" value="zf-RING_UBOX"/>
    <property type="match status" value="1"/>
</dbReference>
<dbReference type="InterPro" id="IPR029071">
    <property type="entry name" value="Ubiquitin-like_domsf"/>
</dbReference>
<evidence type="ECO:0000256" key="6">
    <source>
        <dbReference type="ARBA" id="ARBA00022723"/>
    </source>
</evidence>
<dbReference type="Gene3D" id="3.30.40.10">
    <property type="entry name" value="Zinc/RING finger domain, C3HC4 (zinc finger)"/>
    <property type="match status" value="1"/>
</dbReference>
<protein>
    <recommendedName>
        <fullName evidence="3">RanBP-type and C3HC4-type zinc finger-containing protein 1</fullName>
    </recommendedName>
</protein>
<dbReference type="GeneID" id="106670617"/>
<comment type="similarity">
    <text evidence="2">Belongs to the RBR family.</text>
</comment>
<evidence type="ECO:0000256" key="10">
    <source>
        <dbReference type="ARBA" id="ARBA00022833"/>
    </source>
</evidence>
<organism evidence="19 20">
    <name type="scientific">Cimex lectularius</name>
    <name type="common">Bed bug</name>
    <name type="synonym">Acanthia lectularia</name>
    <dbReference type="NCBI Taxonomy" id="79782"/>
    <lineage>
        <taxon>Eukaryota</taxon>
        <taxon>Metazoa</taxon>
        <taxon>Ecdysozoa</taxon>
        <taxon>Arthropoda</taxon>
        <taxon>Hexapoda</taxon>
        <taxon>Insecta</taxon>
        <taxon>Pterygota</taxon>
        <taxon>Neoptera</taxon>
        <taxon>Paraneoptera</taxon>
        <taxon>Hemiptera</taxon>
        <taxon>Heteroptera</taxon>
        <taxon>Panheteroptera</taxon>
        <taxon>Cimicomorpha</taxon>
        <taxon>Cimicidae</taxon>
        <taxon>Cimex</taxon>
    </lineage>
</organism>
<feature type="compositionally biased region" description="Low complexity" evidence="13">
    <location>
        <begin position="200"/>
        <end position="209"/>
    </location>
</feature>
<feature type="domain" description="CAP-Gly" evidence="17">
    <location>
        <begin position="37"/>
        <end position="81"/>
    </location>
</feature>
<dbReference type="InterPro" id="IPR051628">
    <property type="entry name" value="LUBAC_E3_Ligases"/>
</dbReference>
<dbReference type="GO" id="GO:0009893">
    <property type="term" value="P:positive regulation of metabolic process"/>
    <property type="evidence" value="ECO:0007669"/>
    <property type="project" value="UniProtKB-ARBA"/>
</dbReference>
<feature type="compositionally biased region" description="Polar residues" evidence="13">
    <location>
        <begin position="1138"/>
        <end position="1177"/>
    </location>
</feature>
<dbReference type="GO" id="GO:0008270">
    <property type="term" value="F:zinc ion binding"/>
    <property type="evidence" value="ECO:0007669"/>
    <property type="project" value="UniProtKB-KW"/>
</dbReference>
<proteinExistence type="inferred from homology"/>
<dbReference type="PROSITE" id="PS50053">
    <property type="entry name" value="UBIQUITIN_2"/>
    <property type="match status" value="1"/>
</dbReference>
<keyword evidence="7" id="KW-0677">Repeat</keyword>
<dbReference type="InterPro" id="IPR047559">
    <property type="entry name" value="HOIL1_RBR_mRING-HC-C3HC3D"/>
</dbReference>
<dbReference type="InterPro" id="IPR001841">
    <property type="entry name" value="Znf_RING"/>
</dbReference>
<keyword evidence="4" id="KW-0597">Phosphoprotein</keyword>
<keyword evidence="11" id="KW-0143">Chaperone</keyword>
<dbReference type="PANTHER" id="PTHR22770:SF13">
    <property type="entry name" value="RING-TYPE DOMAIN-CONTAINING PROTEIN"/>
    <property type="match status" value="1"/>
</dbReference>
<dbReference type="CDD" id="cd16633">
    <property type="entry name" value="mRING-HC-C3HC3D_RBR_HOIL1"/>
    <property type="match status" value="1"/>
</dbReference>
<evidence type="ECO:0000259" key="17">
    <source>
        <dbReference type="PROSITE" id="PS50245"/>
    </source>
</evidence>
<dbReference type="SUPFAM" id="SSF74924">
    <property type="entry name" value="Cap-Gly domain"/>
    <property type="match status" value="1"/>
</dbReference>
<feature type="region of interest" description="Disordered" evidence="13">
    <location>
        <begin position="192"/>
        <end position="213"/>
    </location>
</feature>
<dbReference type="InterPro" id="IPR001876">
    <property type="entry name" value="Znf_RanBP2"/>
</dbReference>
<dbReference type="GO" id="GO:0004842">
    <property type="term" value="F:ubiquitin-protein transferase activity"/>
    <property type="evidence" value="ECO:0007669"/>
    <property type="project" value="TreeGrafter"/>
</dbReference>
<dbReference type="PROSITE" id="PS50089">
    <property type="entry name" value="ZF_RING_2"/>
    <property type="match status" value="1"/>
</dbReference>
<feature type="region of interest" description="Disordered" evidence="13">
    <location>
        <begin position="1201"/>
        <end position="1224"/>
    </location>
</feature>
<feature type="compositionally biased region" description="Polar residues" evidence="13">
    <location>
        <begin position="460"/>
        <end position="485"/>
    </location>
</feature>
<evidence type="ECO:0000313" key="20">
    <source>
        <dbReference type="Proteomes" id="UP000494040"/>
    </source>
</evidence>
<reference evidence="19" key="1">
    <citation type="submission" date="2022-01" db="UniProtKB">
        <authorList>
            <consortium name="EnsemblMetazoa"/>
        </authorList>
    </citation>
    <scope>IDENTIFICATION</scope>
</reference>
<dbReference type="Gene3D" id="2.30.30.190">
    <property type="entry name" value="CAP Gly-rich-like domain"/>
    <property type="match status" value="1"/>
</dbReference>
<evidence type="ECO:0000259" key="15">
    <source>
        <dbReference type="PROSITE" id="PS50089"/>
    </source>
</evidence>
<dbReference type="InterPro" id="IPR013083">
    <property type="entry name" value="Znf_RING/FYVE/PHD"/>
</dbReference>
<dbReference type="InterPro" id="IPR027370">
    <property type="entry name" value="Znf-RING_euk"/>
</dbReference>
<feature type="compositionally biased region" description="Basic and acidic residues" evidence="13">
    <location>
        <begin position="497"/>
        <end position="506"/>
    </location>
</feature>
<dbReference type="InterPro" id="IPR000938">
    <property type="entry name" value="CAP-Gly_domain"/>
</dbReference>
<feature type="compositionally biased region" description="Basic residues" evidence="13">
    <location>
        <begin position="404"/>
        <end position="414"/>
    </location>
</feature>
<evidence type="ECO:0000259" key="14">
    <source>
        <dbReference type="PROSITE" id="PS50053"/>
    </source>
</evidence>
<dbReference type="InterPro" id="IPR036859">
    <property type="entry name" value="CAP-Gly_dom_sf"/>
</dbReference>
<dbReference type="EnsemblMetazoa" id="XM_014401111.2">
    <property type="protein sequence ID" value="XP_014256597.1"/>
    <property type="gene ID" value="LOC106670617"/>
</dbReference>
<evidence type="ECO:0000256" key="9">
    <source>
        <dbReference type="ARBA" id="ARBA00022786"/>
    </source>
</evidence>
<dbReference type="PROSITE" id="PS51873">
    <property type="entry name" value="TRIAD"/>
    <property type="match status" value="1"/>
</dbReference>
<dbReference type="OrthoDB" id="261960at2759"/>
<name>A0A8I6TJQ3_CIMLE</name>
<dbReference type="KEGG" id="clec:106670617"/>
<dbReference type="GO" id="GO:0043130">
    <property type="term" value="F:ubiquitin binding"/>
    <property type="evidence" value="ECO:0007669"/>
    <property type="project" value="TreeGrafter"/>
</dbReference>
<dbReference type="PROSITE" id="PS50245">
    <property type="entry name" value="CAP_GLY_2"/>
    <property type="match status" value="1"/>
</dbReference>
<feature type="domain" description="RING-type" evidence="18">
    <location>
        <begin position="1676"/>
        <end position="1904"/>
    </location>
</feature>
<evidence type="ECO:0000259" key="16">
    <source>
        <dbReference type="PROSITE" id="PS50199"/>
    </source>
</evidence>
<evidence type="ECO:0000256" key="13">
    <source>
        <dbReference type="SAM" id="MobiDB-lite"/>
    </source>
</evidence>
<dbReference type="InterPro" id="IPR000626">
    <property type="entry name" value="Ubiquitin-like_dom"/>
</dbReference>
<evidence type="ECO:0000256" key="3">
    <source>
        <dbReference type="ARBA" id="ARBA00017887"/>
    </source>
</evidence>
<keyword evidence="9" id="KW-0833">Ubl conjugation pathway</keyword>
<dbReference type="SMART" id="SM00547">
    <property type="entry name" value="ZnF_RBZ"/>
    <property type="match status" value="2"/>
</dbReference>
<dbReference type="OMA" id="YSCESVI"/>
<dbReference type="CDD" id="cd20358">
    <property type="entry name" value="Rcat_RBR_HOIL1"/>
    <property type="match status" value="1"/>
</dbReference>
<dbReference type="PANTHER" id="PTHR22770">
    <property type="entry name" value="UBIQUITIN CONJUGATING ENZYME 7 INTERACTING PROTEIN-RELATED"/>
    <property type="match status" value="1"/>
</dbReference>
<evidence type="ECO:0000256" key="4">
    <source>
        <dbReference type="ARBA" id="ARBA00022553"/>
    </source>
</evidence>
<dbReference type="Gene3D" id="3.10.20.90">
    <property type="entry name" value="Phosphatidylinositol 3-kinase Catalytic Subunit, Chain A, domain 1"/>
    <property type="match status" value="1"/>
</dbReference>
<feature type="compositionally biased region" description="Low complexity" evidence="13">
    <location>
        <begin position="715"/>
        <end position="734"/>
    </location>
</feature>
<feature type="compositionally biased region" description="Polar residues" evidence="13">
    <location>
        <begin position="370"/>
        <end position="384"/>
    </location>
</feature>
<evidence type="ECO:0000256" key="11">
    <source>
        <dbReference type="ARBA" id="ARBA00023186"/>
    </source>
</evidence>
<dbReference type="Proteomes" id="UP000494040">
    <property type="component" value="Unassembled WGS sequence"/>
</dbReference>
<evidence type="ECO:0000313" key="19">
    <source>
        <dbReference type="EnsemblMetazoa" id="XP_014256597.1"/>
    </source>
</evidence>
<feature type="domain" description="Ubiquitin-like" evidence="14">
    <location>
        <begin position="1436"/>
        <end position="1501"/>
    </location>
</feature>
<dbReference type="Gene3D" id="2.30.30.380">
    <property type="entry name" value="Zn-finger domain of Sec23/24"/>
    <property type="match status" value="1"/>
</dbReference>
<feature type="region of interest" description="Disordered" evidence="13">
    <location>
        <begin position="1128"/>
        <end position="1177"/>
    </location>
</feature>
<evidence type="ECO:0000256" key="2">
    <source>
        <dbReference type="ARBA" id="ARBA00008278"/>
    </source>
</evidence>
<keyword evidence="5" id="KW-0808">Transferase</keyword>
<evidence type="ECO:0000256" key="12">
    <source>
        <dbReference type="PROSITE-ProRule" id="PRU00322"/>
    </source>
</evidence>
<feature type="region of interest" description="Disordered" evidence="13">
    <location>
        <begin position="337"/>
        <end position="485"/>
    </location>
</feature>
<accession>A0A8I6TJQ3</accession>
<feature type="compositionally biased region" description="Basic and acidic residues" evidence="13">
    <location>
        <begin position="337"/>
        <end position="352"/>
    </location>
</feature>
<dbReference type="FunFam" id="3.30.40.10:FF:000137">
    <property type="entry name" value="RanBP-type and C3HC4-type zinc finger-containing protein 1"/>
    <property type="match status" value="1"/>
</dbReference>
<keyword evidence="6" id="KW-0479">Metal-binding</keyword>
<evidence type="ECO:0000256" key="5">
    <source>
        <dbReference type="ARBA" id="ARBA00022679"/>
    </source>
</evidence>
<dbReference type="GO" id="GO:0043161">
    <property type="term" value="P:proteasome-mediated ubiquitin-dependent protein catabolic process"/>
    <property type="evidence" value="ECO:0007669"/>
    <property type="project" value="TreeGrafter"/>
</dbReference>
<dbReference type="PROSITE" id="PS50199">
    <property type="entry name" value="ZF_RANBP2_2"/>
    <property type="match status" value="1"/>
</dbReference>
<dbReference type="PROSITE" id="PS00518">
    <property type="entry name" value="ZF_RING_1"/>
    <property type="match status" value="1"/>
</dbReference>
<dbReference type="GO" id="GO:0071797">
    <property type="term" value="C:LUBAC complex"/>
    <property type="evidence" value="ECO:0007669"/>
    <property type="project" value="TreeGrafter"/>
</dbReference>
<feature type="region of interest" description="Disordered" evidence="13">
    <location>
        <begin position="706"/>
        <end position="734"/>
    </location>
</feature>
<evidence type="ECO:0000256" key="1">
    <source>
        <dbReference type="ARBA" id="ARBA00004906"/>
    </source>
</evidence>
<keyword evidence="8 12" id="KW-0863">Zinc-finger</keyword>
<evidence type="ECO:0000256" key="7">
    <source>
        <dbReference type="ARBA" id="ARBA00022737"/>
    </source>
</evidence>
<dbReference type="InterPro" id="IPR047558">
    <property type="entry name" value="BRcat_RBR_HOIL1"/>
</dbReference>
<feature type="domain" description="RING-type" evidence="15">
    <location>
        <begin position="1680"/>
        <end position="1722"/>
    </location>
</feature>
<dbReference type="PROSITE" id="PS01358">
    <property type="entry name" value="ZF_RANBP2_1"/>
    <property type="match status" value="2"/>
</dbReference>
<dbReference type="CDD" id="cd20345">
    <property type="entry name" value="BRcat_RBR_HOIL1"/>
    <property type="match status" value="1"/>
</dbReference>
<dbReference type="Pfam" id="PF01302">
    <property type="entry name" value="CAP_GLY"/>
    <property type="match status" value="1"/>
</dbReference>
<dbReference type="GO" id="GO:0097039">
    <property type="term" value="P:protein linear polyubiquitination"/>
    <property type="evidence" value="ECO:0007669"/>
    <property type="project" value="TreeGrafter"/>
</dbReference>
<comment type="pathway">
    <text evidence="1">Protein modification; protein ubiquitination.</text>
</comment>
<dbReference type="SUPFAM" id="SSF54236">
    <property type="entry name" value="Ubiquitin-like"/>
    <property type="match status" value="1"/>
</dbReference>
<dbReference type="RefSeq" id="XP_014256597.1">
    <property type="nucleotide sequence ID" value="XM_014401111.2"/>
</dbReference>
<sequence>MEKQAESRPKFLIGERVLWLGSGSGLPKSGQVKWIGRLLEIGPNLAVGLELDEPLPYGGIDGTWGSRQLFRCESKHGLIVPSSSVIPQPQHRAPFYTETKSETRKSSLQVSTLNRSKIARTLFASERYLSEGSSPIVTRKTRESSKFTRGFETLPRPSGGVGGSKLNLHTKALEKDRDGKIFGRTMNREFRRSDDHLERTSSINSSKSASSRRDRSSGIFSIFKWFKKDKSLDSDDFDSPPLPGSPILARKNGSICGSIDTLFSTATVTSFAFVPPSYYKPFGAANQPEIRIALGPDTNTYKNRIKERDELRRFDNKISLREKYKLYASGTLPRSVDRINEIRDGPPSDSESKSSSIRKKKRKAPPPPLTQSENSLPDAQNKENNPLRHHRRALSEPEAAKYIKACHVKGKRKAPPPPAGREERTLSLTRKKRPAPPPPNVNPKKEKEDISKIIQKTPFDINNSNQEQEDSASNTNKTETCEVISTDTLRLERGVLKQNKVDRPMSEPKFSPSSPVSPRPWYKRNTPHKQESVIWRLDKKKPAKKDAHDSKFLESGFPRKFTSGENKFINIFSKIDKPEEKRKSQISILTNISELDREAAEIVKNNKAREQTFLAELNKTFYPDRSEIERVSLNENLTHPTNKTPIHRVVLDEAEVRIVDTASSIPEPENKIAKVTIEELDEYDAERNSKAQTMYEVNRMYRHQSPPISMIPEVSESSAKSSSPSSSIASSSTYESTTSKPELKVFGGQLVWICPRCTLENCRWKITCGACDLWRPSPCDFKEKSKPSESQPPVMNPKENKKSSGLKGPSTSRDLSNEIIDQTTKLVENISKGINIAMMMDKKRDEKTNVVLDPDGATSTNQIDKQAEEVRLARLAFFDKYSTPNNLQTRIPILEETNKFSESSDNKRNITVNINVEKEPRKHDVAQNIEECRQILNSISENQGKKDIIRPSSPNLRSVPKISNKTLNEPSTSNIKNEVLVKSDATLKMSLVEGDKNKNTSDITAIQSASKDLTANVRALSNFANFKNINTTKITNNSAGERREVFPETSKLGVTPGAVEATVKSEDNKVTNDFNAVPSCSKDNLMNCEEYSKITSCINSVPGTSRNNLTLFEENVKSKNENISVATTENRFVDEPTKNTNRNNESRSLNAVDVPSSSKENPSSTKTTNIKVTQTPETPRIVSKDIEESRRMLKEMLKEMKHSLPKRPEIKKESSKKEEKHLHRDNSDVAEAYLIESETIVEEIKLKKPSEKVSSSAQTSAMVRQIVPKVKPSSGSQIIVPMTIEEYQIKDGVLYTSVTKKQAKKIGTGTFELLRPRDFANIEAVKAHNAMPPLYVNVDDDPGGQEQAENKNQEVEKLSEQLTRPQGLANFRAGLGNEASNMNTMAVNRLLKRLEGAIANGQLELAAILAKELAQMKVSCSVTRQKPELPVKLIPVELYIEDKHNHRGPFPLKISPKMTLAELKKQVEVEYDLPSNVQRWILGKNLASDNSATLESMGVDKPQVPLFLYLVVPDANVQTTNDASGVEGSAEISYAEDREKKSEGGKIELQATTSKEPLLEKVIPIQNLAEQILEEETEEEIIEEVEDPDVEIEEPDTPVVQDETKEFPFGTLALGWKCRQCTLINRPTRVKCAACNTEKPTEYKVPVEYKVTEEEKRENYQKLMDLEKDDLIISMEEFECPICLVRYEPNDGVILRECLHVFCRGCLAHTVEYSEEAEVKCPYRDDIYTCDSTLLEREIKALVTPRVYEGHLAKSIALAETKIGNTFHCKTPDCKGWCIYEDNVNVFKCPVCTHINCVTCQAVHEGLDCKQYQEQVNLDSETNVESKRTKEMLQEMVDRGEAMNCPTCQVVLMKKWGCDWLRCSMCKTEICWITRGPRWGPNGKGDTSGGCQCGVNGVKCHPKCTYCH</sequence>
<feature type="region of interest" description="Disordered" evidence="13">
    <location>
        <begin position="781"/>
        <end position="817"/>
    </location>
</feature>
<feature type="domain" description="RanBP2-type" evidence="16">
    <location>
        <begin position="1608"/>
        <end position="1641"/>
    </location>
</feature>
<keyword evidence="10" id="KW-0862">Zinc</keyword>